<evidence type="ECO:0000256" key="2">
    <source>
        <dbReference type="ARBA" id="ARBA00004988"/>
    </source>
</evidence>
<dbReference type="Pfam" id="PF06026">
    <property type="entry name" value="Rib_5-P_isom_A"/>
    <property type="match status" value="1"/>
</dbReference>
<protein>
    <recommendedName>
        <fullName evidence="4">ribose-5-phosphate isomerase</fullName>
        <ecNumber evidence="4">5.3.1.6</ecNumber>
    </recommendedName>
</protein>
<dbReference type="InterPro" id="IPR050262">
    <property type="entry name" value="Ribose-5P_isomerase"/>
</dbReference>
<keyword evidence="7" id="KW-1185">Reference proteome</keyword>
<dbReference type="AlphaFoldDB" id="A0AAU9LGE3"/>
<evidence type="ECO:0000256" key="3">
    <source>
        <dbReference type="ARBA" id="ARBA00008088"/>
    </source>
</evidence>
<gene>
    <name evidence="6" type="ORF">LVIROSA_LOCUS396</name>
</gene>
<accession>A0AAU9LGE3</accession>
<comment type="pathway">
    <text evidence="2">Carbohydrate degradation; pentose phosphate pathway; D-ribose 5-phosphate from D-ribulose 5-phosphate (non-oxidative stage): step 1/1.</text>
</comment>
<dbReference type="InterPro" id="IPR004788">
    <property type="entry name" value="Ribose5P_isomerase_type_A"/>
</dbReference>
<dbReference type="GO" id="GO:0004751">
    <property type="term" value="F:ribose-5-phosphate isomerase activity"/>
    <property type="evidence" value="ECO:0007669"/>
    <property type="project" value="UniProtKB-EC"/>
</dbReference>
<evidence type="ECO:0000256" key="1">
    <source>
        <dbReference type="ARBA" id="ARBA00001713"/>
    </source>
</evidence>
<evidence type="ECO:0000256" key="4">
    <source>
        <dbReference type="ARBA" id="ARBA00011959"/>
    </source>
</evidence>
<evidence type="ECO:0000313" key="6">
    <source>
        <dbReference type="EMBL" id="CAH1412376.1"/>
    </source>
</evidence>
<dbReference type="PANTHER" id="PTHR43748">
    <property type="entry name" value="RIBOSE-5-PHOSPHATE ISOMERASE 3, CHLOROPLASTIC-RELATED"/>
    <property type="match status" value="1"/>
</dbReference>
<dbReference type="PANTHER" id="PTHR43748:SF2">
    <property type="entry name" value="RIBOSE-5-PHOSPHATE ISOMERASE 2-RELATED"/>
    <property type="match status" value="1"/>
</dbReference>
<comment type="catalytic activity">
    <reaction evidence="1">
        <text>aldehydo-D-ribose 5-phosphate = D-ribulose 5-phosphate</text>
        <dbReference type="Rhea" id="RHEA:14657"/>
        <dbReference type="ChEBI" id="CHEBI:58121"/>
        <dbReference type="ChEBI" id="CHEBI:58273"/>
        <dbReference type="EC" id="5.3.1.6"/>
    </reaction>
</comment>
<dbReference type="EC" id="5.3.1.6" evidence="4"/>
<evidence type="ECO:0000256" key="5">
    <source>
        <dbReference type="ARBA" id="ARBA00023235"/>
    </source>
</evidence>
<reference evidence="6 7" key="1">
    <citation type="submission" date="2022-01" db="EMBL/GenBank/DDBJ databases">
        <authorList>
            <person name="Xiong W."/>
            <person name="Schranz E."/>
        </authorList>
    </citation>
    <scope>NUCLEOTIDE SEQUENCE [LARGE SCALE GENOMIC DNA]</scope>
</reference>
<dbReference type="Gene3D" id="3.40.50.1360">
    <property type="match status" value="1"/>
</dbReference>
<dbReference type="GO" id="GO:0009052">
    <property type="term" value="P:pentose-phosphate shunt, non-oxidative branch"/>
    <property type="evidence" value="ECO:0007669"/>
    <property type="project" value="InterPro"/>
</dbReference>
<comment type="caution">
    <text evidence="6">The sequence shown here is derived from an EMBL/GenBank/DDBJ whole genome shotgun (WGS) entry which is preliminary data.</text>
</comment>
<dbReference type="EMBL" id="CAKMRJ010000001">
    <property type="protein sequence ID" value="CAH1412376.1"/>
    <property type="molecule type" value="Genomic_DNA"/>
</dbReference>
<sequence>MSLAPPDPPPLTPPRSQPSAIVAVFRPFLSASAAVLQLSQTMHLLMMKLSNKCYGKRIIQLIFHYLVKPYKTNIPLSFRRRSRSLSPPHRRFFRLVVFESGMALSLGIPLSDLDNHPVLDLAIDGADEVDPNMKLVKGCGGSLLREKMIKGCCKNFVVIVDESKLVDYVGGSGLAMPVEIVPFCWKFTAQKLQSLLILLPPPLLEP</sequence>
<dbReference type="Proteomes" id="UP001157418">
    <property type="component" value="Unassembled WGS sequence"/>
</dbReference>
<evidence type="ECO:0000313" key="7">
    <source>
        <dbReference type="Proteomes" id="UP001157418"/>
    </source>
</evidence>
<dbReference type="SUPFAM" id="SSF100950">
    <property type="entry name" value="NagB/RpiA/CoA transferase-like"/>
    <property type="match status" value="1"/>
</dbReference>
<name>A0AAU9LGE3_9ASTR</name>
<comment type="similarity">
    <text evidence="3">Belongs to the ribose 5-phosphate isomerase family.</text>
</comment>
<proteinExistence type="inferred from homology"/>
<keyword evidence="5" id="KW-0413">Isomerase</keyword>
<organism evidence="6 7">
    <name type="scientific">Lactuca virosa</name>
    <dbReference type="NCBI Taxonomy" id="75947"/>
    <lineage>
        <taxon>Eukaryota</taxon>
        <taxon>Viridiplantae</taxon>
        <taxon>Streptophyta</taxon>
        <taxon>Embryophyta</taxon>
        <taxon>Tracheophyta</taxon>
        <taxon>Spermatophyta</taxon>
        <taxon>Magnoliopsida</taxon>
        <taxon>eudicotyledons</taxon>
        <taxon>Gunneridae</taxon>
        <taxon>Pentapetalae</taxon>
        <taxon>asterids</taxon>
        <taxon>campanulids</taxon>
        <taxon>Asterales</taxon>
        <taxon>Asteraceae</taxon>
        <taxon>Cichorioideae</taxon>
        <taxon>Cichorieae</taxon>
        <taxon>Lactucinae</taxon>
        <taxon>Lactuca</taxon>
    </lineage>
</organism>
<dbReference type="InterPro" id="IPR037171">
    <property type="entry name" value="NagB/RpiA_transferase-like"/>
</dbReference>